<reference evidence="1" key="1">
    <citation type="submission" date="2018-05" db="EMBL/GenBank/DDBJ databases">
        <authorList>
            <person name="Lanie J.A."/>
            <person name="Ng W.-L."/>
            <person name="Kazmierczak K.M."/>
            <person name="Andrzejewski T.M."/>
            <person name="Davidsen T.M."/>
            <person name="Wayne K.J."/>
            <person name="Tettelin H."/>
            <person name="Glass J.I."/>
            <person name="Rusch D."/>
            <person name="Podicherti R."/>
            <person name="Tsui H.-C.T."/>
            <person name="Winkler M.E."/>
        </authorList>
    </citation>
    <scope>NUCLEOTIDE SEQUENCE</scope>
</reference>
<accession>A0A381Y911</accession>
<protein>
    <recommendedName>
        <fullName evidence="2">OB domain-containing protein</fullName>
    </recommendedName>
</protein>
<dbReference type="InterPro" id="IPR046150">
    <property type="entry name" value="DUF6152"/>
</dbReference>
<dbReference type="AlphaFoldDB" id="A0A381Y911"/>
<name>A0A381Y911_9ZZZZ</name>
<proteinExistence type="predicted"/>
<evidence type="ECO:0000313" key="1">
    <source>
        <dbReference type="EMBL" id="SVA73111.1"/>
    </source>
</evidence>
<dbReference type="EMBL" id="UINC01017594">
    <property type="protein sequence ID" value="SVA73111.1"/>
    <property type="molecule type" value="Genomic_DNA"/>
</dbReference>
<organism evidence="1">
    <name type="scientific">marine metagenome</name>
    <dbReference type="NCBI Taxonomy" id="408172"/>
    <lineage>
        <taxon>unclassified sequences</taxon>
        <taxon>metagenomes</taxon>
        <taxon>ecological metagenomes</taxon>
    </lineage>
</organism>
<gene>
    <name evidence="1" type="ORF">METZ01_LOCUS125965</name>
</gene>
<evidence type="ECO:0008006" key="2">
    <source>
        <dbReference type="Google" id="ProtNLM"/>
    </source>
</evidence>
<dbReference type="Pfam" id="PF19649">
    <property type="entry name" value="DUF6152"/>
    <property type="match status" value="1"/>
</dbReference>
<sequence length="121" mass="14025">MPCHAHHSTAVNFDRDSIVSVEGVVTEYKFQNPHVQVLLDVMSENGDVEIWMVELSAKSQLVRSGWTGNEFERGQVITIFGWEGYRERSAYLRRAILPDGTELQPPQLLTERPRRPFRREQ</sequence>